<dbReference type="Proteomes" id="UP000236291">
    <property type="component" value="Unassembled WGS sequence"/>
</dbReference>
<reference evidence="1 2" key="1">
    <citation type="journal article" date="2014" name="Am. J. Bot.">
        <title>Genome assembly and annotation for red clover (Trifolium pratense; Fabaceae).</title>
        <authorList>
            <person name="Istvanek J."/>
            <person name="Jaros M."/>
            <person name="Krenek A."/>
            <person name="Repkova J."/>
        </authorList>
    </citation>
    <scope>NUCLEOTIDE SEQUENCE [LARGE SCALE GENOMIC DNA]</scope>
    <source>
        <strain evidence="2">cv. Tatra</strain>
        <tissue evidence="1">Young leaves</tissue>
    </source>
</reference>
<sequence>MTIHNQKQNRSLLSRLRTAVQKVKFLLSSTILNHTWNAAKMLGSSSLNKRQISFNDHGLLVCSSDETDSEESVSPSQPCLQRTISFPSDDDIDKRAEIFIANFRQQLRASVPELWVRNYSSGNNAPKFLAGLWWNWRARNIVCVGNESIHLFRVVVEVHKLATLIASCFPPRIHIDTPPRWTTWHSCRTSCMVLNVDGSCLGAPGRAG</sequence>
<comment type="caution">
    <text evidence="1">The sequence shown here is derived from an EMBL/GenBank/DDBJ whole genome shotgun (WGS) entry which is preliminary data.</text>
</comment>
<proteinExistence type="predicted"/>
<dbReference type="InterPro" id="IPR008480">
    <property type="entry name" value="DUF761_pln"/>
</dbReference>
<reference evidence="1 2" key="2">
    <citation type="journal article" date="2017" name="Front. Plant Sci.">
        <title>Gene Classification and Mining of Molecular Markers Useful in Red Clover (Trifolium pratense) Breeding.</title>
        <authorList>
            <person name="Istvanek J."/>
            <person name="Dluhosova J."/>
            <person name="Dluhos P."/>
            <person name="Patkova L."/>
            <person name="Nedelnik J."/>
            <person name="Repkova J."/>
        </authorList>
    </citation>
    <scope>NUCLEOTIDE SEQUENCE [LARGE SCALE GENOMIC DNA]</scope>
    <source>
        <strain evidence="2">cv. Tatra</strain>
        <tissue evidence="1">Young leaves</tissue>
    </source>
</reference>
<dbReference type="AlphaFoldDB" id="A0A2K3KZI7"/>
<protein>
    <submittedName>
        <fullName evidence="1">S-like ribonuclease</fullName>
    </submittedName>
</protein>
<accession>A0A2K3KZI7</accession>
<evidence type="ECO:0000313" key="1">
    <source>
        <dbReference type="EMBL" id="PNX71705.1"/>
    </source>
</evidence>
<dbReference type="Pfam" id="PF05553">
    <property type="entry name" value="DUF761"/>
    <property type="match status" value="1"/>
</dbReference>
<feature type="non-terminal residue" evidence="1">
    <location>
        <position position="208"/>
    </location>
</feature>
<organism evidence="1 2">
    <name type="scientific">Trifolium pratense</name>
    <name type="common">Red clover</name>
    <dbReference type="NCBI Taxonomy" id="57577"/>
    <lineage>
        <taxon>Eukaryota</taxon>
        <taxon>Viridiplantae</taxon>
        <taxon>Streptophyta</taxon>
        <taxon>Embryophyta</taxon>
        <taxon>Tracheophyta</taxon>
        <taxon>Spermatophyta</taxon>
        <taxon>Magnoliopsida</taxon>
        <taxon>eudicotyledons</taxon>
        <taxon>Gunneridae</taxon>
        <taxon>Pentapetalae</taxon>
        <taxon>rosids</taxon>
        <taxon>fabids</taxon>
        <taxon>Fabales</taxon>
        <taxon>Fabaceae</taxon>
        <taxon>Papilionoideae</taxon>
        <taxon>50 kb inversion clade</taxon>
        <taxon>NPAAA clade</taxon>
        <taxon>Hologalegina</taxon>
        <taxon>IRL clade</taxon>
        <taxon>Trifolieae</taxon>
        <taxon>Trifolium</taxon>
    </lineage>
</organism>
<evidence type="ECO:0000313" key="2">
    <source>
        <dbReference type="Proteomes" id="UP000236291"/>
    </source>
</evidence>
<name>A0A2K3KZI7_TRIPR</name>
<gene>
    <name evidence="1" type="ORF">L195_g027587</name>
</gene>
<dbReference type="EMBL" id="ASHM01023681">
    <property type="protein sequence ID" value="PNX71705.1"/>
    <property type="molecule type" value="Genomic_DNA"/>
</dbReference>